<evidence type="ECO:0000256" key="3">
    <source>
        <dbReference type="ARBA" id="ARBA00022692"/>
    </source>
</evidence>
<keyword evidence="3 6" id="KW-0812">Transmembrane</keyword>
<dbReference type="InterPro" id="IPR025857">
    <property type="entry name" value="MacB_PCD"/>
</dbReference>
<feature type="transmembrane region" description="Helical" evidence="6">
    <location>
        <begin position="677"/>
        <end position="701"/>
    </location>
</feature>
<evidence type="ECO:0000256" key="4">
    <source>
        <dbReference type="ARBA" id="ARBA00022989"/>
    </source>
</evidence>
<evidence type="ECO:0000313" key="9">
    <source>
        <dbReference type="EMBL" id="TLX45976.1"/>
    </source>
</evidence>
<reference evidence="9 10" key="1">
    <citation type="submission" date="2018-01" db="EMBL/GenBank/DDBJ databases">
        <title>Co-occurrence of chitin degradation, pigmentation and bioactivity in marine Pseudoalteromonas.</title>
        <authorList>
            <person name="Paulsen S."/>
            <person name="Gram L."/>
            <person name="Machado H."/>
        </authorList>
    </citation>
    <scope>NUCLEOTIDE SEQUENCE [LARGE SCALE GENOMIC DNA]</scope>
    <source>
        <strain evidence="9 10">S3663</strain>
    </source>
</reference>
<dbReference type="Pfam" id="PF02687">
    <property type="entry name" value="FtsX"/>
    <property type="match status" value="2"/>
</dbReference>
<dbReference type="GO" id="GO:0022857">
    <property type="term" value="F:transmembrane transporter activity"/>
    <property type="evidence" value="ECO:0007669"/>
    <property type="project" value="TreeGrafter"/>
</dbReference>
<dbReference type="EMBL" id="PPSW01000026">
    <property type="protein sequence ID" value="TLX45976.1"/>
    <property type="molecule type" value="Genomic_DNA"/>
</dbReference>
<dbReference type="GO" id="GO:0005886">
    <property type="term" value="C:plasma membrane"/>
    <property type="evidence" value="ECO:0007669"/>
    <property type="project" value="UniProtKB-SubCell"/>
</dbReference>
<feature type="transmembrane region" description="Helical" evidence="6">
    <location>
        <begin position="273"/>
        <end position="295"/>
    </location>
</feature>
<dbReference type="PANTHER" id="PTHR30572">
    <property type="entry name" value="MEMBRANE COMPONENT OF TRANSPORTER-RELATED"/>
    <property type="match status" value="1"/>
</dbReference>
<evidence type="ECO:0000256" key="2">
    <source>
        <dbReference type="ARBA" id="ARBA00022475"/>
    </source>
</evidence>
<feature type="transmembrane region" description="Helical" evidence="6">
    <location>
        <begin position="20"/>
        <end position="41"/>
    </location>
</feature>
<dbReference type="AlphaFoldDB" id="A0A5R9Q072"/>
<dbReference type="InterPro" id="IPR050250">
    <property type="entry name" value="Macrolide_Exporter_MacB"/>
</dbReference>
<evidence type="ECO:0000313" key="10">
    <source>
        <dbReference type="Proteomes" id="UP000309186"/>
    </source>
</evidence>
<organism evidence="9 10">
    <name type="scientific">Pseudoalteromonas phenolica</name>
    <dbReference type="NCBI Taxonomy" id="161398"/>
    <lineage>
        <taxon>Bacteria</taxon>
        <taxon>Pseudomonadati</taxon>
        <taxon>Pseudomonadota</taxon>
        <taxon>Gammaproteobacteria</taxon>
        <taxon>Alteromonadales</taxon>
        <taxon>Pseudoalteromonadaceae</taxon>
        <taxon>Pseudoalteromonas</taxon>
    </lineage>
</organism>
<evidence type="ECO:0008006" key="11">
    <source>
        <dbReference type="Google" id="ProtNLM"/>
    </source>
</evidence>
<name>A0A5R9Q072_9GAMM</name>
<evidence type="ECO:0000256" key="5">
    <source>
        <dbReference type="ARBA" id="ARBA00023136"/>
    </source>
</evidence>
<evidence type="ECO:0000256" key="1">
    <source>
        <dbReference type="ARBA" id="ARBA00004651"/>
    </source>
</evidence>
<keyword evidence="5 6" id="KW-0472">Membrane</keyword>
<gene>
    <name evidence="9" type="ORF">C1E24_15775</name>
</gene>
<feature type="transmembrane region" description="Helical" evidence="6">
    <location>
        <begin position="416"/>
        <end position="435"/>
    </location>
</feature>
<evidence type="ECO:0000259" key="7">
    <source>
        <dbReference type="Pfam" id="PF02687"/>
    </source>
</evidence>
<comment type="caution">
    <text evidence="9">The sequence shown here is derived from an EMBL/GenBank/DDBJ whole genome shotgun (WGS) entry which is preliminary data.</text>
</comment>
<evidence type="ECO:0000259" key="8">
    <source>
        <dbReference type="Pfam" id="PF12704"/>
    </source>
</evidence>
<feature type="domain" description="ABC3 transporter permease C-terminal" evidence="7">
    <location>
        <begin position="281"/>
        <end position="393"/>
    </location>
</feature>
<comment type="subcellular location">
    <subcellularLocation>
        <location evidence="1">Cell membrane</location>
        <topology evidence="1">Multi-pass membrane protein</topology>
    </subcellularLocation>
</comment>
<feature type="transmembrane region" description="Helical" evidence="6">
    <location>
        <begin position="729"/>
        <end position="748"/>
    </location>
</feature>
<feature type="transmembrane region" description="Helical" evidence="6">
    <location>
        <begin position="372"/>
        <end position="395"/>
    </location>
</feature>
<feature type="domain" description="ABC3 transporter permease C-terminal" evidence="7">
    <location>
        <begin position="681"/>
        <end position="791"/>
    </location>
</feature>
<feature type="transmembrane region" description="Helical" evidence="6">
    <location>
        <begin position="763"/>
        <end position="786"/>
    </location>
</feature>
<dbReference type="Pfam" id="PF12704">
    <property type="entry name" value="MacB_PCD"/>
    <property type="match status" value="1"/>
</dbReference>
<dbReference type="PANTHER" id="PTHR30572:SF18">
    <property type="entry name" value="ABC-TYPE MACROLIDE FAMILY EXPORT SYSTEM PERMEASE COMPONENT 2"/>
    <property type="match status" value="1"/>
</dbReference>
<feature type="domain" description="MacB-like periplasmic core" evidence="8">
    <location>
        <begin position="21"/>
        <end position="236"/>
    </location>
</feature>
<keyword evidence="2" id="KW-1003">Cell membrane</keyword>
<protein>
    <recommendedName>
        <fullName evidence="11">ABC transporter permease</fullName>
    </recommendedName>
</protein>
<accession>A0A5R9Q072</accession>
<dbReference type="InterPro" id="IPR003838">
    <property type="entry name" value="ABC3_permease_C"/>
</dbReference>
<keyword evidence="4 6" id="KW-1133">Transmembrane helix</keyword>
<dbReference type="Proteomes" id="UP000309186">
    <property type="component" value="Unassembled WGS sequence"/>
</dbReference>
<dbReference type="RefSeq" id="WP_138483064.1">
    <property type="nucleotide sequence ID" value="NZ_PPSW01000026.1"/>
</dbReference>
<evidence type="ECO:0000256" key="6">
    <source>
        <dbReference type="SAM" id="Phobius"/>
    </source>
</evidence>
<proteinExistence type="predicted"/>
<dbReference type="OrthoDB" id="9770036at2"/>
<feature type="transmembrane region" description="Helical" evidence="6">
    <location>
        <begin position="331"/>
        <end position="352"/>
    </location>
</feature>
<sequence length="800" mass="87482">MLASYVSTALRSFAQHKQHALLSLVGLSLGMAMLMLIGLFIQHELSFEQGQPDQQNHYRLVMHAQENGNEYILTTPRAHQQLLDIPGVESVFYLLKTQMVSDDKVAIGNNAFQLAANYAATPNLAKLVNIDVLAGDLTTTLNTPEKIALSRSEATRLFGAFATPDKIIGRTLKLQRNNRLLTVSAVFADLPVNSHFYFHSLTSIEPYMGIRGNVMHTYVALLPNTNMELVAQSATEIYAQIWQWQNIHYWLQPIKDIHLGPNFAQDMKIGGDATSVTICAVMALVLLIISCVNYVNFSVAQSSNRAKEIGVRKAMGATRTQLITQFMSESILLAWFAMLVACVLVELFMPSFMQLIGRPLPALEWPIWLGQVFALATGIGVLSGLYPSVYMAGFNTKAILNGELKQGRQGVWIRKALLLLQMGLSVGLLISAMMLSKQLHFLHSLPVNYQKSQQLVMNNMPQKALYGEQSASLLASIESIPGVTAGVALDFSITQSTNAGLFVKLPQTPDTPLSLSLAGVHGKVVETLGLTLLAGRDFSDEFASGRFNRDTEQGSIIVPESVLNTLGFSSPEEAIAKPISFFAGPFSNATGTIVGVVKDIKVGPVNHQGAPVVFVNGLGVGGTYSLLVKVENPNDAQLKLDLQNFVKARLNIAPVDITLLEDDYQALYREQQKLSEVVAIGGVISLVLILMGVFGLTGFIVKQRQKEVAVRKVLGASRLVIINGLAKEFILLVLLGCAIAWPICFLILSDWLASFEQRVTHSIWVYMVASLLISLITWLTVAGLTFKAASIRPAQILRYE</sequence>